<evidence type="ECO:0008006" key="5">
    <source>
        <dbReference type="Google" id="ProtNLM"/>
    </source>
</evidence>
<feature type="transmembrane region" description="Helical" evidence="2">
    <location>
        <begin position="90"/>
        <end position="107"/>
    </location>
</feature>
<reference evidence="4" key="1">
    <citation type="submission" date="2016-10" db="EMBL/GenBank/DDBJ databases">
        <authorList>
            <person name="Varghese N."/>
            <person name="Submissions S."/>
        </authorList>
    </citation>
    <scope>NUCLEOTIDE SEQUENCE [LARGE SCALE GENOMIC DNA]</scope>
    <source>
        <strain evidence="4">CGMCC 4.7047</strain>
    </source>
</reference>
<dbReference type="Pfam" id="PF19609">
    <property type="entry name" value="DUF6114"/>
    <property type="match status" value="1"/>
</dbReference>
<feature type="compositionally biased region" description="Low complexity" evidence="1">
    <location>
        <begin position="134"/>
        <end position="161"/>
    </location>
</feature>
<keyword evidence="4" id="KW-1185">Reference proteome</keyword>
<accession>A0A1I6W0U6</accession>
<evidence type="ECO:0000313" key="4">
    <source>
        <dbReference type="Proteomes" id="UP000198873"/>
    </source>
</evidence>
<dbReference type="Proteomes" id="UP000198873">
    <property type="component" value="Unassembled WGS sequence"/>
</dbReference>
<feature type="compositionally biased region" description="Basic and acidic residues" evidence="1">
    <location>
        <begin position="194"/>
        <end position="206"/>
    </location>
</feature>
<organism evidence="3 4">
    <name type="scientific">Streptomyces harbinensis</name>
    <dbReference type="NCBI Taxonomy" id="1176198"/>
    <lineage>
        <taxon>Bacteria</taxon>
        <taxon>Bacillati</taxon>
        <taxon>Actinomycetota</taxon>
        <taxon>Actinomycetes</taxon>
        <taxon>Kitasatosporales</taxon>
        <taxon>Streptomycetaceae</taxon>
        <taxon>Streptomyces</taxon>
    </lineage>
</organism>
<dbReference type="InterPro" id="IPR046096">
    <property type="entry name" value="DUF6114"/>
</dbReference>
<dbReference type="EMBL" id="FPAB01000011">
    <property type="protein sequence ID" value="SFT19579.1"/>
    <property type="molecule type" value="Genomic_DNA"/>
</dbReference>
<keyword evidence="2" id="KW-1133">Transmembrane helix</keyword>
<feature type="transmembrane region" description="Helical" evidence="2">
    <location>
        <begin position="30"/>
        <end position="48"/>
    </location>
</feature>
<feature type="region of interest" description="Disordered" evidence="1">
    <location>
        <begin position="133"/>
        <end position="206"/>
    </location>
</feature>
<keyword evidence="2" id="KW-0472">Membrane</keyword>
<dbReference type="RefSeq" id="WP_093844338.1">
    <property type="nucleotide sequence ID" value="NZ_CP054938.1"/>
</dbReference>
<dbReference type="STRING" id="1176198.SAMN05444716_111112"/>
<dbReference type="AlphaFoldDB" id="A0A1I6W0U6"/>
<evidence type="ECO:0000313" key="3">
    <source>
        <dbReference type="EMBL" id="SFT19579.1"/>
    </source>
</evidence>
<gene>
    <name evidence="3" type="ORF">SAMN05444716_111112</name>
</gene>
<keyword evidence="2" id="KW-0812">Transmembrane</keyword>
<protein>
    <recommendedName>
        <fullName evidence="5">Integral membrane protein</fullName>
    </recommendedName>
</protein>
<feature type="transmembrane region" description="Helical" evidence="2">
    <location>
        <begin position="60"/>
        <end position="78"/>
    </location>
</feature>
<name>A0A1I6W0U6_9ACTN</name>
<evidence type="ECO:0000256" key="2">
    <source>
        <dbReference type="SAM" id="Phobius"/>
    </source>
</evidence>
<sequence>MSTTTQEENRTSRLTRARVAFRHWRWRRPFWAGLFTTLAGLPIVYFPYATVTIADLTIRMATTAGAGSLVIGALLIVLGQTMWFQPHSRIFSGVASIMLVLVSLVVSNVGGFGMGYLLGLIGGGMSIAWAPGEPVADSPADPAPDTGADRPASGTTAAAPAPAAPGPMPGVPGPEPVSGTGSALAGFAGGSTERGIDPEKEKDRVE</sequence>
<feature type="compositionally biased region" description="Pro residues" evidence="1">
    <location>
        <begin position="162"/>
        <end position="175"/>
    </location>
</feature>
<evidence type="ECO:0000256" key="1">
    <source>
        <dbReference type="SAM" id="MobiDB-lite"/>
    </source>
</evidence>
<proteinExistence type="predicted"/>